<accession>A0A914MPQ1</accession>
<evidence type="ECO:0000256" key="1">
    <source>
        <dbReference type="SAM" id="MobiDB-lite"/>
    </source>
</evidence>
<organism evidence="2 3">
    <name type="scientific">Meloidogyne incognita</name>
    <name type="common">Southern root-knot nematode worm</name>
    <name type="synonym">Oxyuris incognita</name>
    <dbReference type="NCBI Taxonomy" id="6306"/>
    <lineage>
        <taxon>Eukaryota</taxon>
        <taxon>Metazoa</taxon>
        <taxon>Ecdysozoa</taxon>
        <taxon>Nematoda</taxon>
        <taxon>Chromadorea</taxon>
        <taxon>Rhabditida</taxon>
        <taxon>Tylenchina</taxon>
        <taxon>Tylenchomorpha</taxon>
        <taxon>Tylenchoidea</taxon>
        <taxon>Meloidogynidae</taxon>
        <taxon>Meloidogyninae</taxon>
        <taxon>Meloidogyne</taxon>
        <taxon>Meloidogyne incognita group</taxon>
    </lineage>
</organism>
<dbReference type="Proteomes" id="UP000887563">
    <property type="component" value="Unplaced"/>
</dbReference>
<reference evidence="3" key="1">
    <citation type="submission" date="2022-11" db="UniProtKB">
        <authorList>
            <consortium name="WormBaseParasite"/>
        </authorList>
    </citation>
    <scope>IDENTIFICATION</scope>
</reference>
<protein>
    <submittedName>
        <fullName evidence="3">Uncharacterized protein</fullName>
    </submittedName>
</protein>
<keyword evidence="2" id="KW-1185">Reference proteome</keyword>
<name>A0A914MPQ1_MELIC</name>
<feature type="region of interest" description="Disordered" evidence="1">
    <location>
        <begin position="259"/>
        <end position="278"/>
    </location>
</feature>
<feature type="compositionally biased region" description="Low complexity" evidence="1">
    <location>
        <begin position="167"/>
        <end position="201"/>
    </location>
</feature>
<sequence length="357" mass="40062">MNIPQHSIHQCITPEPTTLKNIKNAVVVDSLLCFFNNFRSLPQIKTILLNNFSTLSFRHSLELICNFVGEKKENLNFEEENNKQFLCEEILINFEKLIKEGKLPVFAAADLHCLPLRPFFFEENDGGGGNNNQLLDELRQIRFLLQDCLLLHKGCSFQHSTINNSMSPSTHSIASITTSTTTSSPSETTNPSFQQFTPTQEQQQRLFLPSLTNSPSTPTKGLRIEQVLQKLSKNKDVADIVENQKKKLIFEKNNGGGEGGNFGEGRRGTFRGINTVSPGNPDRRWGDFSFYPLPLYQGKSLPNLTLLLLRNNIINFSSNYGNCCPSYSPYPSTNNNSNTSSISINANSNAWTISLFK</sequence>
<dbReference type="WBParaSite" id="Minc3s02172g28682">
    <property type="protein sequence ID" value="Minc3s02172g28682"/>
    <property type="gene ID" value="Minc3s02172g28682"/>
</dbReference>
<evidence type="ECO:0000313" key="2">
    <source>
        <dbReference type="Proteomes" id="UP000887563"/>
    </source>
</evidence>
<dbReference type="AlphaFoldDB" id="A0A914MPQ1"/>
<proteinExistence type="predicted"/>
<feature type="region of interest" description="Disordered" evidence="1">
    <location>
        <begin position="166"/>
        <end position="201"/>
    </location>
</feature>
<evidence type="ECO:0000313" key="3">
    <source>
        <dbReference type="WBParaSite" id="Minc3s02172g28682"/>
    </source>
</evidence>